<evidence type="ECO:0000259" key="1">
    <source>
        <dbReference type="Pfam" id="PF07762"/>
    </source>
</evidence>
<proteinExistence type="predicted"/>
<dbReference type="PANTHER" id="PTHR33074">
    <property type="entry name" value="EXPRESSED PROTEIN-RELATED"/>
    <property type="match status" value="1"/>
</dbReference>
<dbReference type="Gramene" id="TVU01041">
    <property type="protein sequence ID" value="TVU01041"/>
    <property type="gene ID" value="EJB05_53522"/>
</dbReference>
<dbReference type="InterPro" id="IPR011676">
    <property type="entry name" value="DUF1618"/>
</dbReference>
<name>A0A5J9SQ00_9POAL</name>
<evidence type="ECO:0000313" key="3">
    <source>
        <dbReference type="Proteomes" id="UP000324897"/>
    </source>
</evidence>
<comment type="caution">
    <text evidence="2">The sequence shown here is derived from an EMBL/GenBank/DDBJ whole genome shotgun (WGS) entry which is preliminary data.</text>
</comment>
<dbReference type="Pfam" id="PF07762">
    <property type="entry name" value="DUF1618"/>
    <property type="match status" value="1"/>
</dbReference>
<dbReference type="AlphaFoldDB" id="A0A5J9SQ00"/>
<feature type="non-terminal residue" evidence="2">
    <location>
        <position position="1"/>
    </location>
</feature>
<sequence>MDVQATQSPSSSSTAAYPPWVMLEPKADVETTGSYSTADPKTLVVARTSTGDPIGVSLRLASPPAESRCRQHYGLWLPTAAIVVLSLLPPIDVYLDKRSTGLLRRGKDELVVAHLKIVRLNDEMPTKHVAEVHIFRSGVWYMGRPGVKCLGSDIEEEKFLSRFRSRRVIPVGDDMLCWIDMTHGLIFSNVYDKNPGLRYVPLPADPRCSEHFSSSRNVCVTAGYLVKFVNIFARCCCGGEGDGNCKHSDHAYIIKTWTLRVDTMTWVADGIMDATELWALDAYKSLPRVQVGYPVVSMDEPHVICFRLFHKKAWLIMVDMRSKMLRFWSADRH</sequence>
<accession>A0A5J9SQ00</accession>
<organism evidence="2 3">
    <name type="scientific">Eragrostis curvula</name>
    <name type="common">weeping love grass</name>
    <dbReference type="NCBI Taxonomy" id="38414"/>
    <lineage>
        <taxon>Eukaryota</taxon>
        <taxon>Viridiplantae</taxon>
        <taxon>Streptophyta</taxon>
        <taxon>Embryophyta</taxon>
        <taxon>Tracheophyta</taxon>
        <taxon>Spermatophyta</taxon>
        <taxon>Magnoliopsida</taxon>
        <taxon>Liliopsida</taxon>
        <taxon>Poales</taxon>
        <taxon>Poaceae</taxon>
        <taxon>PACMAD clade</taxon>
        <taxon>Chloridoideae</taxon>
        <taxon>Eragrostideae</taxon>
        <taxon>Eragrostidinae</taxon>
        <taxon>Eragrostis</taxon>
    </lineage>
</organism>
<gene>
    <name evidence="2" type="ORF">EJB05_53522</name>
</gene>
<protein>
    <recommendedName>
        <fullName evidence="1">DUF1618 domain-containing protein</fullName>
    </recommendedName>
</protein>
<dbReference type="EMBL" id="RWGY01000503">
    <property type="protein sequence ID" value="TVU01041.1"/>
    <property type="molecule type" value="Genomic_DNA"/>
</dbReference>
<keyword evidence="3" id="KW-1185">Reference proteome</keyword>
<evidence type="ECO:0000313" key="2">
    <source>
        <dbReference type="EMBL" id="TVU01041.1"/>
    </source>
</evidence>
<dbReference type="Proteomes" id="UP000324897">
    <property type="component" value="Unassembled WGS sequence"/>
</dbReference>
<dbReference type="PANTHER" id="PTHR33074:SF124">
    <property type="entry name" value="DUF1618 DOMAIN-CONTAINING PROTEIN"/>
    <property type="match status" value="1"/>
</dbReference>
<reference evidence="2 3" key="1">
    <citation type="journal article" date="2019" name="Sci. Rep.">
        <title>A high-quality genome of Eragrostis curvula grass provides insights into Poaceae evolution and supports new strategies to enhance forage quality.</title>
        <authorList>
            <person name="Carballo J."/>
            <person name="Santos B.A.C.M."/>
            <person name="Zappacosta D."/>
            <person name="Garbus I."/>
            <person name="Selva J.P."/>
            <person name="Gallo C.A."/>
            <person name="Diaz A."/>
            <person name="Albertini E."/>
            <person name="Caccamo M."/>
            <person name="Echenique V."/>
        </authorList>
    </citation>
    <scope>NUCLEOTIDE SEQUENCE [LARGE SCALE GENOMIC DNA]</scope>
    <source>
        <strain evidence="3">cv. Victoria</strain>
        <tissue evidence="2">Leaf</tissue>
    </source>
</reference>
<dbReference type="OrthoDB" id="685097at2759"/>
<feature type="domain" description="DUF1618" evidence="1">
    <location>
        <begin position="178"/>
        <end position="305"/>
    </location>
</feature>